<accession>A0A1M6FUV9</accession>
<sequence length="1131" mass="125726">MASSLFFSASVKFSRMNRYYDFQREKWEVLFLLVRNIITLHSLFGAVVFWFIPLHLRERENTESKQIFMKKIALMLLTIALAGFQVINAQPRRISGSVTNSEGNTPIPGVSVVVKGTTLGTVTDSDGKYVLTIPGEARTLIFSFVGMQMAEVAIQGATVDVVMEPDVIGVDEVMVVAYGTATKESFTGSASKVEGEKLAGKNTSEITKALAGEVAGVQVINSSGQPGTTASLRIRGFGSVNASREPLYIVDGIPFNGNLASIDPADIESTTVLKDASATAIYGARGANGVVVIATKKGLKNKQVIDVDVNYGINLRLIPLYNVIDSPEEYVQLSWEGLKNKYVSQGIGNPGQVAAEDVFSVGNGLSPYYNMWNADDNELIDPATGQFTTTERKYTPENWADEVFSTSKRREASVRLSGGGENGSYYTSVGYLNDEGYYVGSEFDRFSTRANIDQELRDWLSANLNLSYSYMERNSPGQREVANNGFFFVNEMPPVYPVYVRDENGNKVEDSKVGGFLYDYGFDRGTGTRGFGANINPAGAARLDRDFYIIHNFAGNAAVEARFLNNFRFNTNFGMQYYGQNNSKLTNPFYGDAEGLGRILKRQDNRFSYTWNQILTYRNAFDKHSIEAFIAHENTLYRDAFMEGQKSNIARPYNIEWTNAVIMDWMDSEVVDYALESFFGQAKYNYDGKYYLYATARRDGTSRFPDNKWGTFGSLGAAWMLNKESFLAGTHWINLLKLKASVGTLGNQDIGNYPTFDQYSISNLNDELSFSFDYKGNPGLTWESSNSFNTGIEFGLANVISGQIEYFTKKTTNLLFYKQVAPSLGFSQVPVNDGELLNSGFEFELIGHLINTGKVTLDLRVNGGNYRNRITQMPIDDSTGEEKILEVQETYAYSEGHSIYDFYVREFAGVDTETGLSLWNRYYNEVGGEREYIVDMVTYRNENSVSELGVETTADYNKATKKYIDKSVVPDLTGGFGLDFSWSGFELTSQFAYSIGGHSYDNIYASLMGNHLPGKSNWSKDILNRWQQPGDVTDVPRLSSDFDKNVNATSSRFIVSNAFLNLTNVRLSYTLPASVTKTVDIGRASLWVSGDNLFMLTARRGFIPVGAESGSSRTTRYAPLSTIASGIKLQF</sequence>
<dbReference type="InterPro" id="IPR023996">
    <property type="entry name" value="TonB-dep_OMP_SusC/RagA"/>
</dbReference>
<dbReference type="GO" id="GO:0009279">
    <property type="term" value="C:cell outer membrane"/>
    <property type="evidence" value="ECO:0007669"/>
    <property type="project" value="UniProtKB-SubCell"/>
</dbReference>
<dbReference type="EMBL" id="FQZE01000009">
    <property type="protein sequence ID" value="SHJ01486.1"/>
    <property type="molecule type" value="Genomic_DNA"/>
</dbReference>
<dbReference type="Gene3D" id="2.60.40.1120">
    <property type="entry name" value="Carboxypeptidase-like, regulatory domain"/>
    <property type="match status" value="1"/>
</dbReference>
<dbReference type="NCBIfam" id="TIGR04057">
    <property type="entry name" value="SusC_RagA_signa"/>
    <property type="match status" value="1"/>
</dbReference>
<dbReference type="InterPro" id="IPR039426">
    <property type="entry name" value="TonB-dep_rcpt-like"/>
</dbReference>
<evidence type="ECO:0000313" key="10">
    <source>
        <dbReference type="EMBL" id="SHJ01486.1"/>
    </source>
</evidence>
<organism evidence="10 11">
    <name type="scientific">Tangfeifania diversioriginum</name>
    <dbReference type="NCBI Taxonomy" id="1168035"/>
    <lineage>
        <taxon>Bacteria</taxon>
        <taxon>Pseudomonadati</taxon>
        <taxon>Bacteroidota</taxon>
        <taxon>Bacteroidia</taxon>
        <taxon>Marinilabiliales</taxon>
        <taxon>Prolixibacteraceae</taxon>
        <taxon>Tangfeifania</taxon>
    </lineage>
</organism>
<evidence type="ECO:0000256" key="3">
    <source>
        <dbReference type="ARBA" id="ARBA00022452"/>
    </source>
</evidence>
<feature type="transmembrane region" description="Helical" evidence="8">
    <location>
        <begin position="29"/>
        <end position="52"/>
    </location>
</feature>
<feature type="domain" description="TonB-dependent receptor plug" evidence="9">
    <location>
        <begin position="183"/>
        <end position="290"/>
    </location>
</feature>
<reference evidence="10 11" key="1">
    <citation type="submission" date="2016-11" db="EMBL/GenBank/DDBJ databases">
        <authorList>
            <person name="Jaros S."/>
            <person name="Januszkiewicz K."/>
            <person name="Wedrychowicz H."/>
        </authorList>
    </citation>
    <scope>NUCLEOTIDE SEQUENCE [LARGE SCALE GENOMIC DNA]</scope>
    <source>
        <strain evidence="10 11">DSM 27063</strain>
    </source>
</reference>
<dbReference type="Pfam" id="PF13715">
    <property type="entry name" value="CarbopepD_reg_2"/>
    <property type="match status" value="1"/>
</dbReference>
<feature type="transmembrane region" description="Helical" evidence="8">
    <location>
        <begin position="72"/>
        <end position="89"/>
    </location>
</feature>
<dbReference type="SUPFAM" id="SSF56935">
    <property type="entry name" value="Porins"/>
    <property type="match status" value="1"/>
</dbReference>
<dbReference type="NCBIfam" id="TIGR04056">
    <property type="entry name" value="OMP_RagA_SusC"/>
    <property type="match status" value="1"/>
</dbReference>
<gene>
    <name evidence="10" type="ORF">SAMN05444280_10988</name>
</gene>
<evidence type="ECO:0000256" key="1">
    <source>
        <dbReference type="ARBA" id="ARBA00004571"/>
    </source>
</evidence>
<dbReference type="STRING" id="1168035.SAMN05444280_10988"/>
<evidence type="ECO:0000256" key="8">
    <source>
        <dbReference type="SAM" id="Phobius"/>
    </source>
</evidence>
<dbReference type="InterPro" id="IPR036942">
    <property type="entry name" value="Beta-barrel_TonB_sf"/>
</dbReference>
<proteinExistence type="inferred from homology"/>
<keyword evidence="4 7" id="KW-0812">Transmembrane</keyword>
<dbReference type="AlphaFoldDB" id="A0A1M6FUV9"/>
<dbReference type="Proteomes" id="UP000184050">
    <property type="component" value="Unassembled WGS sequence"/>
</dbReference>
<dbReference type="FunFam" id="2.170.130.10:FF:000003">
    <property type="entry name" value="SusC/RagA family TonB-linked outer membrane protein"/>
    <property type="match status" value="1"/>
</dbReference>
<evidence type="ECO:0000256" key="5">
    <source>
        <dbReference type="ARBA" id="ARBA00023136"/>
    </source>
</evidence>
<keyword evidence="3 7" id="KW-1134">Transmembrane beta strand</keyword>
<dbReference type="Gene3D" id="2.40.170.20">
    <property type="entry name" value="TonB-dependent receptor, beta-barrel domain"/>
    <property type="match status" value="1"/>
</dbReference>
<keyword evidence="8" id="KW-1133">Transmembrane helix</keyword>
<evidence type="ECO:0000256" key="4">
    <source>
        <dbReference type="ARBA" id="ARBA00022692"/>
    </source>
</evidence>
<evidence type="ECO:0000256" key="2">
    <source>
        <dbReference type="ARBA" id="ARBA00022448"/>
    </source>
</evidence>
<dbReference type="InterPro" id="IPR012910">
    <property type="entry name" value="Plug_dom"/>
</dbReference>
<keyword evidence="5 7" id="KW-0472">Membrane</keyword>
<comment type="subcellular location">
    <subcellularLocation>
        <location evidence="1 7">Cell outer membrane</location>
        <topology evidence="1 7">Multi-pass membrane protein</topology>
    </subcellularLocation>
</comment>
<keyword evidence="6 7" id="KW-0998">Cell outer membrane</keyword>
<protein>
    <submittedName>
        <fullName evidence="10">TonB-linked outer membrane protein, SusC/RagA family</fullName>
    </submittedName>
</protein>
<keyword evidence="2 7" id="KW-0813">Transport</keyword>
<evidence type="ECO:0000256" key="7">
    <source>
        <dbReference type="PROSITE-ProRule" id="PRU01360"/>
    </source>
</evidence>
<evidence type="ECO:0000259" key="9">
    <source>
        <dbReference type="Pfam" id="PF07715"/>
    </source>
</evidence>
<evidence type="ECO:0000256" key="6">
    <source>
        <dbReference type="ARBA" id="ARBA00023237"/>
    </source>
</evidence>
<name>A0A1M6FUV9_9BACT</name>
<dbReference type="InterPro" id="IPR023997">
    <property type="entry name" value="TonB-dep_OMP_SusC/RagA_CS"/>
</dbReference>
<dbReference type="Pfam" id="PF07715">
    <property type="entry name" value="Plug"/>
    <property type="match status" value="1"/>
</dbReference>
<dbReference type="InterPro" id="IPR008969">
    <property type="entry name" value="CarboxyPept-like_regulatory"/>
</dbReference>
<dbReference type="PROSITE" id="PS52016">
    <property type="entry name" value="TONB_DEPENDENT_REC_3"/>
    <property type="match status" value="1"/>
</dbReference>
<dbReference type="InterPro" id="IPR037066">
    <property type="entry name" value="Plug_dom_sf"/>
</dbReference>
<keyword evidence="11" id="KW-1185">Reference proteome</keyword>
<evidence type="ECO:0000313" key="11">
    <source>
        <dbReference type="Proteomes" id="UP000184050"/>
    </source>
</evidence>
<comment type="similarity">
    <text evidence="7">Belongs to the TonB-dependent receptor family.</text>
</comment>
<dbReference type="SUPFAM" id="SSF49464">
    <property type="entry name" value="Carboxypeptidase regulatory domain-like"/>
    <property type="match status" value="1"/>
</dbReference>
<dbReference type="Gene3D" id="2.170.130.10">
    <property type="entry name" value="TonB-dependent receptor, plug domain"/>
    <property type="match status" value="1"/>
</dbReference>